<dbReference type="CDD" id="cd14066">
    <property type="entry name" value="STKc_IRAK"/>
    <property type="match status" value="1"/>
</dbReference>
<evidence type="ECO:0000256" key="10">
    <source>
        <dbReference type="PROSITE-ProRule" id="PRU10141"/>
    </source>
</evidence>
<evidence type="ECO:0000259" key="12">
    <source>
        <dbReference type="PROSITE" id="PS50011"/>
    </source>
</evidence>
<dbReference type="InterPro" id="IPR001245">
    <property type="entry name" value="Ser-Thr/Tyr_kinase_cat_dom"/>
</dbReference>
<evidence type="ECO:0000313" key="14">
    <source>
        <dbReference type="Proteomes" id="UP000000226"/>
    </source>
</evidence>
<evidence type="ECO:0000256" key="11">
    <source>
        <dbReference type="SAM" id="MobiDB-lite"/>
    </source>
</evidence>
<dbReference type="SMR" id="V7D2E8"/>
<evidence type="ECO:0000256" key="4">
    <source>
        <dbReference type="ARBA" id="ARBA00022527"/>
    </source>
</evidence>
<dbReference type="OrthoDB" id="4062651at2759"/>
<proteinExistence type="predicted"/>
<evidence type="ECO:0000256" key="1">
    <source>
        <dbReference type="ARBA" id="ARBA00004236"/>
    </source>
</evidence>
<dbReference type="Gene3D" id="1.10.510.10">
    <property type="entry name" value="Transferase(Phosphotransferase) domain 1"/>
    <property type="match status" value="1"/>
</dbReference>
<keyword evidence="9 10" id="KW-0067">ATP-binding</keyword>
<dbReference type="EC" id="2.7.11.1" evidence="2"/>
<dbReference type="FunFam" id="3.30.200.20:FF:000228">
    <property type="entry name" value="Serine/threonine-protein kinase BIK1"/>
    <property type="match status" value="1"/>
</dbReference>
<evidence type="ECO:0000313" key="13">
    <source>
        <dbReference type="EMBL" id="ESW35401.1"/>
    </source>
</evidence>
<evidence type="ECO:0000256" key="8">
    <source>
        <dbReference type="ARBA" id="ARBA00022821"/>
    </source>
</evidence>
<evidence type="ECO:0000256" key="5">
    <source>
        <dbReference type="ARBA" id="ARBA00022679"/>
    </source>
</evidence>
<dbReference type="FunFam" id="1.10.510.10:FF:000258">
    <property type="entry name" value="Probable serine/threonine-protein kinase PBL8"/>
    <property type="match status" value="1"/>
</dbReference>
<keyword evidence="5" id="KW-0808">Transferase</keyword>
<dbReference type="PANTHER" id="PTHR45621">
    <property type="entry name" value="OS01G0588500 PROTEIN-RELATED"/>
    <property type="match status" value="1"/>
</dbReference>
<organism evidence="13 14">
    <name type="scientific">Phaseolus vulgaris</name>
    <name type="common">Kidney bean</name>
    <name type="synonym">French bean</name>
    <dbReference type="NCBI Taxonomy" id="3885"/>
    <lineage>
        <taxon>Eukaryota</taxon>
        <taxon>Viridiplantae</taxon>
        <taxon>Streptophyta</taxon>
        <taxon>Embryophyta</taxon>
        <taxon>Tracheophyta</taxon>
        <taxon>Spermatophyta</taxon>
        <taxon>Magnoliopsida</taxon>
        <taxon>eudicotyledons</taxon>
        <taxon>Gunneridae</taxon>
        <taxon>Pentapetalae</taxon>
        <taxon>rosids</taxon>
        <taxon>fabids</taxon>
        <taxon>Fabales</taxon>
        <taxon>Fabaceae</taxon>
        <taxon>Papilionoideae</taxon>
        <taxon>50 kb inversion clade</taxon>
        <taxon>NPAAA clade</taxon>
        <taxon>indigoferoid/millettioid clade</taxon>
        <taxon>Phaseoleae</taxon>
        <taxon>Phaseolus</taxon>
    </lineage>
</organism>
<reference evidence="14" key="1">
    <citation type="journal article" date="2014" name="Nat. Genet.">
        <title>A reference genome for common bean and genome-wide analysis of dual domestications.</title>
        <authorList>
            <person name="Schmutz J."/>
            <person name="McClean P.E."/>
            <person name="Mamidi S."/>
            <person name="Wu G.A."/>
            <person name="Cannon S.B."/>
            <person name="Grimwood J."/>
            <person name="Jenkins J."/>
            <person name="Shu S."/>
            <person name="Song Q."/>
            <person name="Chavarro C."/>
            <person name="Torres-Torres M."/>
            <person name="Geffroy V."/>
            <person name="Moghaddam S.M."/>
            <person name="Gao D."/>
            <person name="Abernathy B."/>
            <person name="Barry K."/>
            <person name="Blair M."/>
            <person name="Brick M.A."/>
            <person name="Chovatia M."/>
            <person name="Gepts P."/>
            <person name="Goodstein D.M."/>
            <person name="Gonzales M."/>
            <person name="Hellsten U."/>
            <person name="Hyten D.L."/>
            <person name="Jia G."/>
            <person name="Kelly J.D."/>
            <person name="Kudrna D."/>
            <person name="Lee R."/>
            <person name="Richard M.M."/>
            <person name="Miklas P.N."/>
            <person name="Osorno J.M."/>
            <person name="Rodrigues J."/>
            <person name="Thareau V."/>
            <person name="Urrea C.A."/>
            <person name="Wang M."/>
            <person name="Yu Y."/>
            <person name="Zhang M."/>
            <person name="Wing R.A."/>
            <person name="Cregan P.B."/>
            <person name="Rokhsar D.S."/>
            <person name="Jackson S.A."/>
        </authorList>
    </citation>
    <scope>NUCLEOTIDE SEQUENCE [LARGE SCALE GENOMIC DNA]</scope>
    <source>
        <strain evidence="14">cv. G19833</strain>
    </source>
</reference>
<sequence>MGCCFSAPLKIKAESPPRNGLKIDGSKEENDPSGLSGKVSSSSMLLTPQSEDEILEATNLKNFTFNELRTATRNFRPDSRVGEGGFGSVFKGWIDEHTLAPTKAGTGMVIAVKRLNQESNQGHTEWLTEINYLGQLSHPNLVKLIGYSLEDDHRILVYEFVAKGSLDNHLFRRASYIEPLSWNIRMKIALDAAKGLAFLHSDEVDVIFRDFKTSNILLDSNYNAKLSDFGLAKNGPQGDKSHVSTRVMGTFGYAAPEYIATGHLTKRSDIYSFGVVLLELMSGKRALDDNRPSGEHNLVEWAKPLLINKHKISQVMDARIEGQYSKREAKRIAHLAIQCLSTEQKVRPNIEDVVRSLEHLQDSNHTQINGHSSTTNSTPISSLSPSPLRT</sequence>
<dbReference type="eggNOG" id="KOG1187">
    <property type="taxonomic scope" value="Eukaryota"/>
</dbReference>
<name>V7D2E8_PHAVU</name>
<dbReference type="InterPro" id="IPR017441">
    <property type="entry name" value="Protein_kinase_ATP_BS"/>
</dbReference>
<evidence type="ECO:0000256" key="2">
    <source>
        <dbReference type="ARBA" id="ARBA00012513"/>
    </source>
</evidence>
<dbReference type="PROSITE" id="PS50011">
    <property type="entry name" value="PROTEIN_KINASE_DOM"/>
    <property type="match status" value="1"/>
</dbReference>
<dbReference type="STRING" id="3885.V7D2E8"/>
<protein>
    <recommendedName>
        <fullName evidence="2">non-specific serine/threonine protein kinase</fullName>
        <ecNumber evidence="2">2.7.11.1</ecNumber>
    </recommendedName>
</protein>
<dbReference type="GO" id="GO:0005886">
    <property type="term" value="C:plasma membrane"/>
    <property type="evidence" value="ECO:0007669"/>
    <property type="project" value="UniProtKB-SubCell"/>
</dbReference>
<keyword evidence="8" id="KW-0611">Plant defense</keyword>
<evidence type="ECO:0000256" key="3">
    <source>
        <dbReference type="ARBA" id="ARBA00022475"/>
    </source>
</evidence>
<dbReference type="AlphaFoldDB" id="V7D2E8"/>
<keyword evidence="7" id="KW-0418">Kinase</keyword>
<dbReference type="SUPFAM" id="SSF56112">
    <property type="entry name" value="Protein kinase-like (PK-like)"/>
    <property type="match status" value="1"/>
</dbReference>
<dbReference type="GO" id="GO:0004674">
    <property type="term" value="F:protein serine/threonine kinase activity"/>
    <property type="evidence" value="ECO:0007669"/>
    <property type="project" value="UniProtKB-KW"/>
</dbReference>
<feature type="region of interest" description="Disordered" evidence="11">
    <location>
        <begin position="12"/>
        <end position="43"/>
    </location>
</feature>
<dbReference type="InterPro" id="IPR050823">
    <property type="entry name" value="Plant_Ser_Thr_Prot_Kinase"/>
</dbReference>
<feature type="domain" description="Protein kinase" evidence="12">
    <location>
        <begin position="75"/>
        <end position="368"/>
    </location>
</feature>
<feature type="region of interest" description="Disordered" evidence="11">
    <location>
        <begin position="361"/>
        <end position="390"/>
    </location>
</feature>
<feature type="compositionally biased region" description="Low complexity" evidence="11">
    <location>
        <begin position="33"/>
        <end position="43"/>
    </location>
</feature>
<comment type="subcellular location">
    <subcellularLocation>
        <location evidence="1">Cell membrane</location>
    </subcellularLocation>
</comment>
<dbReference type="Proteomes" id="UP000000226">
    <property type="component" value="Chromosome 1"/>
</dbReference>
<keyword evidence="6 10" id="KW-0547">Nucleotide-binding</keyword>
<keyword evidence="4" id="KW-0723">Serine/threonine-protein kinase</keyword>
<dbReference type="GO" id="GO:0006952">
    <property type="term" value="P:defense response"/>
    <property type="evidence" value="ECO:0007669"/>
    <property type="project" value="UniProtKB-KW"/>
</dbReference>
<dbReference type="PROSITE" id="PS00107">
    <property type="entry name" value="PROTEIN_KINASE_ATP"/>
    <property type="match status" value="1"/>
</dbReference>
<evidence type="ECO:0000256" key="7">
    <source>
        <dbReference type="ARBA" id="ARBA00022777"/>
    </source>
</evidence>
<dbReference type="Pfam" id="PF07714">
    <property type="entry name" value="PK_Tyr_Ser-Thr"/>
    <property type="match status" value="1"/>
</dbReference>
<dbReference type="Gramene" id="ESW35401">
    <property type="protein sequence ID" value="ESW35401"/>
    <property type="gene ID" value="PHAVU_001G232300g"/>
</dbReference>
<dbReference type="OMA" id="YICPAFA"/>
<dbReference type="EMBL" id="CM002288">
    <property type="protein sequence ID" value="ESW35401.1"/>
    <property type="molecule type" value="Genomic_DNA"/>
</dbReference>
<feature type="compositionally biased region" description="Low complexity" evidence="11">
    <location>
        <begin position="372"/>
        <end position="390"/>
    </location>
</feature>
<keyword evidence="3" id="KW-1003">Cell membrane</keyword>
<keyword evidence="3" id="KW-0472">Membrane</keyword>
<evidence type="ECO:0000256" key="9">
    <source>
        <dbReference type="ARBA" id="ARBA00022840"/>
    </source>
</evidence>
<accession>V7D2E8</accession>
<evidence type="ECO:0000256" key="6">
    <source>
        <dbReference type="ARBA" id="ARBA00022741"/>
    </source>
</evidence>
<gene>
    <name evidence="13" type="ORF">PHAVU_001G232300g</name>
</gene>
<keyword evidence="14" id="KW-1185">Reference proteome</keyword>
<dbReference type="InterPro" id="IPR011009">
    <property type="entry name" value="Kinase-like_dom_sf"/>
</dbReference>
<dbReference type="GO" id="GO:0005524">
    <property type="term" value="F:ATP binding"/>
    <property type="evidence" value="ECO:0007669"/>
    <property type="project" value="UniProtKB-UniRule"/>
</dbReference>
<feature type="binding site" evidence="10">
    <location>
        <position position="113"/>
    </location>
    <ligand>
        <name>ATP</name>
        <dbReference type="ChEBI" id="CHEBI:30616"/>
    </ligand>
</feature>
<dbReference type="InterPro" id="IPR000719">
    <property type="entry name" value="Prot_kinase_dom"/>
</dbReference>
<dbReference type="Gene3D" id="3.30.200.20">
    <property type="entry name" value="Phosphorylase Kinase, domain 1"/>
    <property type="match status" value="1"/>
</dbReference>